<protein>
    <submittedName>
        <fullName evidence="2">Uncharacterized protein</fullName>
    </submittedName>
</protein>
<dbReference type="AlphaFoldDB" id="G8ZK03"/>
<organism evidence="2 3">
    <name type="scientific">Pyrococcus abyssi (strain GE5 / Orsay)</name>
    <dbReference type="NCBI Taxonomy" id="272844"/>
    <lineage>
        <taxon>Archaea</taxon>
        <taxon>Methanobacteriati</taxon>
        <taxon>Methanobacteriota</taxon>
        <taxon>Thermococci</taxon>
        <taxon>Thermococcales</taxon>
        <taxon>Thermococcaceae</taxon>
        <taxon>Pyrococcus</taxon>
    </lineage>
</organism>
<keyword evidence="1" id="KW-0812">Transmembrane</keyword>
<reference evidence="2 3" key="1">
    <citation type="journal article" date="2012" name="Curr. Microbiol.">
        <title>Re-annotation of two hyperthermophilic archaea Pyrococcus abyssi GE5 and Pyrococcus furiosus DSM 3638.</title>
        <authorList>
            <person name="Gao J."/>
            <person name="Wang J."/>
        </authorList>
    </citation>
    <scope>GENOME REANNOTATION</scope>
    <source>
        <strain evidence="3">GE5 / Orsay</strain>
    </source>
</reference>
<feature type="transmembrane region" description="Helical" evidence="1">
    <location>
        <begin position="48"/>
        <end position="76"/>
    </location>
</feature>
<dbReference type="Proteomes" id="UP000009139">
    <property type="component" value="Chromosome"/>
</dbReference>
<dbReference type="EMBL" id="HE613800">
    <property type="protein sequence ID" value="CCE71110.1"/>
    <property type="molecule type" value="Genomic_DNA"/>
</dbReference>
<dbReference type="OrthoDB" id="102640at2157"/>
<evidence type="ECO:0000313" key="2">
    <source>
        <dbReference type="EMBL" id="CCE71110.1"/>
    </source>
</evidence>
<accession>G8ZK03</accession>
<evidence type="ECO:0000256" key="1">
    <source>
        <dbReference type="SAM" id="Phobius"/>
    </source>
</evidence>
<name>G8ZK03_PYRAB</name>
<keyword evidence="1" id="KW-1133">Transmembrane helix</keyword>
<gene>
    <name evidence="2" type="ordered locus">PAB1080.7n</name>
</gene>
<sequence length="95" mass="10582">MWKKALVLGLVLIAIGMIVGGAEIAETWQVSLWATWGYKYATTGEAFTYQTAMFLGTFIAGLFTVLTPLLVLLLAINIKYFIYHYRLENNNGSGE</sequence>
<dbReference type="RefSeq" id="WP_048147133.1">
    <property type="nucleotide sequence ID" value="NC_000868.1"/>
</dbReference>
<proteinExistence type="predicted"/>
<evidence type="ECO:0000313" key="3">
    <source>
        <dbReference type="Proteomes" id="UP000009139"/>
    </source>
</evidence>
<comment type="miscellaneous">
    <text evidence="2">The sequence shown here is derived from an EMBL/GenBank/DDBJ third party annotation (TPA) entry.</text>
</comment>
<keyword evidence="1" id="KW-0472">Membrane</keyword>